<feature type="region of interest" description="Disordered" evidence="1">
    <location>
        <begin position="234"/>
        <end position="263"/>
    </location>
</feature>
<dbReference type="EMBL" id="JH993038">
    <property type="protein sequence ID" value="EKX39591.1"/>
    <property type="molecule type" value="Genomic_DNA"/>
</dbReference>
<dbReference type="EnsemblProtists" id="EKX39591">
    <property type="protein sequence ID" value="EKX39591"/>
    <property type="gene ID" value="GUITHDRAFT_143372"/>
</dbReference>
<feature type="compositionally biased region" description="Acidic residues" evidence="1">
    <location>
        <begin position="135"/>
        <end position="144"/>
    </location>
</feature>
<feature type="region of interest" description="Disordered" evidence="1">
    <location>
        <begin position="178"/>
        <end position="217"/>
    </location>
</feature>
<feature type="compositionally biased region" description="Acidic residues" evidence="1">
    <location>
        <begin position="245"/>
        <end position="263"/>
    </location>
</feature>
<organism evidence="2">
    <name type="scientific">Guillardia theta (strain CCMP2712)</name>
    <name type="common">Cryptophyte</name>
    <dbReference type="NCBI Taxonomy" id="905079"/>
    <lineage>
        <taxon>Eukaryota</taxon>
        <taxon>Cryptophyceae</taxon>
        <taxon>Pyrenomonadales</taxon>
        <taxon>Geminigeraceae</taxon>
        <taxon>Guillardia</taxon>
    </lineage>
</organism>
<feature type="region of interest" description="Disordered" evidence="1">
    <location>
        <begin position="118"/>
        <end position="144"/>
    </location>
</feature>
<dbReference type="AlphaFoldDB" id="L1ITK0"/>
<dbReference type="GeneID" id="17296369"/>
<gene>
    <name evidence="2" type="ORF">GUITHDRAFT_143372</name>
</gene>
<evidence type="ECO:0000313" key="3">
    <source>
        <dbReference type="EnsemblProtists" id="EKX39591"/>
    </source>
</evidence>
<reference evidence="2 4" key="1">
    <citation type="journal article" date="2012" name="Nature">
        <title>Algal genomes reveal evolutionary mosaicism and the fate of nucleomorphs.</title>
        <authorList>
            <consortium name="DOE Joint Genome Institute"/>
            <person name="Curtis B.A."/>
            <person name="Tanifuji G."/>
            <person name="Burki F."/>
            <person name="Gruber A."/>
            <person name="Irimia M."/>
            <person name="Maruyama S."/>
            <person name="Arias M.C."/>
            <person name="Ball S.G."/>
            <person name="Gile G.H."/>
            <person name="Hirakawa Y."/>
            <person name="Hopkins J.F."/>
            <person name="Kuo A."/>
            <person name="Rensing S.A."/>
            <person name="Schmutz J."/>
            <person name="Symeonidi A."/>
            <person name="Elias M."/>
            <person name="Eveleigh R.J."/>
            <person name="Herman E.K."/>
            <person name="Klute M.J."/>
            <person name="Nakayama T."/>
            <person name="Obornik M."/>
            <person name="Reyes-Prieto A."/>
            <person name="Armbrust E.V."/>
            <person name="Aves S.J."/>
            <person name="Beiko R.G."/>
            <person name="Coutinho P."/>
            <person name="Dacks J.B."/>
            <person name="Durnford D.G."/>
            <person name="Fast N.M."/>
            <person name="Green B.R."/>
            <person name="Grisdale C.J."/>
            <person name="Hempel F."/>
            <person name="Henrissat B."/>
            <person name="Hoppner M.P."/>
            <person name="Ishida K."/>
            <person name="Kim E."/>
            <person name="Koreny L."/>
            <person name="Kroth P.G."/>
            <person name="Liu Y."/>
            <person name="Malik S.B."/>
            <person name="Maier U.G."/>
            <person name="McRose D."/>
            <person name="Mock T."/>
            <person name="Neilson J.A."/>
            <person name="Onodera N.T."/>
            <person name="Poole A.M."/>
            <person name="Pritham E.J."/>
            <person name="Richards T.A."/>
            <person name="Rocap G."/>
            <person name="Roy S.W."/>
            <person name="Sarai C."/>
            <person name="Schaack S."/>
            <person name="Shirato S."/>
            <person name="Slamovits C.H."/>
            <person name="Spencer D.F."/>
            <person name="Suzuki S."/>
            <person name="Worden A.Z."/>
            <person name="Zauner S."/>
            <person name="Barry K."/>
            <person name="Bell C."/>
            <person name="Bharti A.K."/>
            <person name="Crow J.A."/>
            <person name="Grimwood J."/>
            <person name="Kramer R."/>
            <person name="Lindquist E."/>
            <person name="Lucas S."/>
            <person name="Salamov A."/>
            <person name="McFadden G.I."/>
            <person name="Lane C.E."/>
            <person name="Keeling P.J."/>
            <person name="Gray M.W."/>
            <person name="Grigoriev I.V."/>
            <person name="Archibald J.M."/>
        </authorList>
    </citation>
    <scope>NUCLEOTIDE SEQUENCE</scope>
    <source>
        <strain evidence="2 4">CCMP2712</strain>
    </source>
</reference>
<protein>
    <submittedName>
        <fullName evidence="2 3">Uncharacterized protein</fullName>
    </submittedName>
</protein>
<dbReference type="RefSeq" id="XP_005826571.1">
    <property type="nucleotide sequence ID" value="XM_005826514.1"/>
</dbReference>
<dbReference type="PaxDb" id="55529-EKX39591"/>
<evidence type="ECO:0000313" key="4">
    <source>
        <dbReference type="Proteomes" id="UP000011087"/>
    </source>
</evidence>
<sequence length="355" mass="38629">MRRGMAQGVAAAALAAAAFVVMVTVTMMSGGRSSELIVYQDKYQDVKAGGDWLSCLRCRHAEHACHPSIQEQKGTGGNGQPNACPPHTGMTLVWVKRNGKLQQKWVDKSILKCAHERAMPPHEEAENAEASENQEGAEGEGEGEEQVFCVRPAPGERSKWPADQDCMSMKDWMASQGLYGSEASEESEEGGSEEGGESGGEEAAEPQEPAQDESAKTPFQSWYDGKLQGIYDQYYGASEGGGEGEGGEEQSSEEEPESDEHDACEDVRREALQMAKPPSFEECYGPAQLLCQMSCFSECLRGQHPVNLKARQQMLFLDNSLPIDSMDPTGYDEGFDPPLVVPGGNRDMFGINNQQ</sequence>
<evidence type="ECO:0000313" key="2">
    <source>
        <dbReference type="EMBL" id="EKX39591.1"/>
    </source>
</evidence>
<dbReference type="Proteomes" id="UP000011087">
    <property type="component" value="Unassembled WGS sequence"/>
</dbReference>
<accession>L1ITK0</accession>
<proteinExistence type="predicted"/>
<evidence type="ECO:0000256" key="1">
    <source>
        <dbReference type="SAM" id="MobiDB-lite"/>
    </source>
</evidence>
<dbReference type="KEGG" id="gtt:GUITHDRAFT_143372"/>
<keyword evidence="4" id="KW-1185">Reference proteome</keyword>
<reference evidence="4" key="2">
    <citation type="submission" date="2012-11" db="EMBL/GenBank/DDBJ databases">
        <authorList>
            <person name="Kuo A."/>
            <person name="Curtis B.A."/>
            <person name="Tanifuji G."/>
            <person name="Burki F."/>
            <person name="Gruber A."/>
            <person name="Irimia M."/>
            <person name="Maruyama S."/>
            <person name="Arias M.C."/>
            <person name="Ball S.G."/>
            <person name="Gile G.H."/>
            <person name="Hirakawa Y."/>
            <person name="Hopkins J.F."/>
            <person name="Rensing S.A."/>
            <person name="Schmutz J."/>
            <person name="Symeonidi A."/>
            <person name="Elias M."/>
            <person name="Eveleigh R.J."/>
            <person name="Herman E.K."/>
            <person name="Klute M.J."/>
            <person name="Nakayama T."/>
            <person name="Obornik M."/>
            <person name="Reyes-Prieto A."/>
            <person name="Armbrust E.V."/>
            <person name="Aves S.J."/>
            <person name="Beiko R.G."/>
            <person name="Coutinho P."/>
            <person name="Dacks J.B."/>
            <person name="Durnford D.G."/>
            <person name="Fast N.M."/>
            <person name="Green B.R."/>
            <person name="Grisdale C."/>
            <person name="Hempe F."/>
            <person name="Henrissat B."/>
            <person name="Hoppner M.P."/>
            <person name="Ishida K.-I."/>
            <person name="Kim E."/>
            <person name="Koreny L."/>
            <person name="Kroth P.G."/>
            <person name="Liu Y."/>
            <person name="Malik S.-B."/>
            <person name="Maier U.G."/>
            <person name="McRose D."/>
            <person name="Mock T."/>
            <person name="Neilson J.A."/>
            <person name="Onodera N.T."/>
            <person name="Poole A.M."/>
            <person name="Pritham E.J."/>
            <person name="Richards T.A."/>
            <person name="Rocap G."/>
            <person name="Roy S.W."/>
            <person name="Sarai C."/>
            <person name="Schaack S."/>
            <person name="Shirato S."/>
            <person name="Slamovits C.H."/>
            <person name="Spencer D.F."/>
            <person name="Suzuki S."/>
            <person name="Worden A.Z."/>
            <person name="Zauner S."/>
            <person name="Barry K."/>
            <person name="Bell C."/>
            <person name="Bharti A.K."/>
            <person name="Crow J.A."/>
            <person name="Grimwood J."/>
            <person name="Kramer R."/>
            <person name="Lindquist E."/>
            <person name="Lucas S."/>
            <person name="Salamov A."/>
            <person name="McFadden G.I."/>
            <person name="Lane C.E."/>
            <person name="Keeling P.J."/>
            <person name="Gray M.W."/>
            <person name="Grigoriev I.V."/>
            <person name="Archibald J.M."/>
        </authorList>
    </citation>
    <scope>NUCLEOTIDE SEQUENCE</scope>
    <source>
        <strain evidence="4">CCMP2712</strain>
    </source>
</reference>
<dbReference type="HOGENOM" id="CLU_781793_0_0_1"/>
<feature type="compositionally biased region" description="Acidic residues" evidence="1">
    <location>
        <begin position="183"/>
        <end position="205"/>
    </location>
</feature>
<name>L1ITK0_GUITC</name>
<reference evidence="3" key="3">
    <citation type="submission" date="2015-06" db="UniProtKB">
        <authorList>
            <consortium name="EnsemblProtists"/>
        </authorList>
    </citation>
    <scope>IDENTIFICATION</scope>
</reference>